<dbReference type="InterPro" id="IPR050344">
    <property type="entry name" value="Peptidase_M1_aminopeptidases"/>
</dbReference>
<dbReference type="OrthoDB" id="100605at2"/>
<dbReference type="PANTHER" id="PTHR11533">
    <property type="entry name" value="PROTEASE M1 ZINC METALLOPROTEASE"/>
    <property type="match status" value="1"/>
</dbReference>
<reference evidence="15 16" key="1">
    <citation type="submission" date="2017-09" db="EMBL/GenBank/DDBJ databases">
        <title>Bacterial strain isolated from the female urinary microbiota.</title>
        <authorList>
            <person name="Thomas-White K."/>
            <person name="Kumar N."/>
            <person name="Forster S."/>
            <person name="Putonti C."/>
            <person name="Lawley T."/>
            <person name="Wolfe A.J."/>
        </authorList>
    </citation>
    <scope>NUCLEOTIDE SEQUENCE [LARGE SCALE GENOMIC DNA]</scope>
    <source>
        <strain evidence="15 16">UMB0680</strain>
    </source>
</reference>
<keyword evidence="8" id="KW-0378">Hydrolase</keyword>
<evidence type="ECO:0000256" key="5">
    <source>
        <dbReference type="ARBA" id="ARBA00015611"/>
    </source>
</evidence>
<evidence type="ECO:0000256" key="3">
    <source>
        <dbReference type="ARBA" id="ARBA00010136"/>
    </source>
</evidence>
<dbReference type="GO" id="GO:0016285">
    <property type="term" value="F:alanyl aminopeptidase activity"/>
    <property type="evidence" value="ECO:0007669"/>
    <property type="project" value="UniProtKB-EC"/>
</dbReference>
<feature type="domain" description="Peptidase M1 membrane alanine aminopeptidase" evidence="13">
    <location>
        <begin position="214"/>
        <end position="410"/>
    </location>
</feature>
<evidence type="ECO:0000259" key="13">
    <source>
        <dbReference type="Pfam" id="PF01433"/>
    </source>
</evidence>
<dbReference type="Gene3D" id="2.60.40.1730">
    <property type="entry name" value="tricorn interacting facor f3 domain"/>
    <property type="match status" value="1"/>
</dbReference>
<comment type="cofactor">
    <cofactor evidence="2">
        <name>Zn(2+)</name>
        <dbReference type="ChEBI" id="CHEBI:29105"/>
    </cofactor>
</comment>
<dbReference type="Gene3D" id="1.10.390.10">
    <property type="entry name" value="Neutral Protease Domain 2"/>
    <property type="match status" value="1"/>
</dbReference>
<evidence type="ECO:0000256" key="11">
    <source>
        <dbReference type="ARBA" id="ARBA00029811"/>
    </source>
</evidence>
<proteinExistence type="inferred from homology"/>
<dbReference type="Proteomes" id="UP000235703">
    <property type="component" value="Unassembled WGS sequence"/>
</dbReference>
<dbReference type="Pfam" id="PF17900">
    <property type="entry name" value="Peptidase_M1_N"/>
    <property type="match status" value="1"/>
</dbReference>
<dbReference type="SUPFAM" id="SSF55486">
    <property type="entry name" value="Metalloproteases ('zincins'), catalytic domain"/>
    <property type="match status" value="1"/>
</dbReference>
<dbReference type="GO" id="GO:0006508">
    <property type="term" value="P:proteolysis"/>
    <property type="evidence" value="ECO:0007669"/>
    <property type="project" value="UniProtKB-KW"/>
</dbReference>
<evidence type="ECO:0000256" key="6">
    <source>
        <dbReference type="ARBA" id="ARBA00022670"/>
    </source>
</evidence>
<comment type="catalytic activity">
    <reaction evidence="1">
        <text>Release of an N-terminal amino acid, Xaa-|-Yaa- from a peptide, amide or arylamide. Xaa is preferably Ala, but may be most amino acids including Pro (slow action). When a terminal hydrophobic residue is followed by a prolyl residue, the two may be released as an intact Xaa-Pro dipeptide.</text>
        <dbReference type="EC" id="3.4.11.2"/>
    </reaction>
</comment>
<dbReference type="PRINTS" id="PR00756">
    <property type="entry name" value="ALADIPTASE"/>
</dbReference>
<evidence type="ECO:0000259" key="14">
    <source>
        <dbReference type="Pfam" id="PF17900"/>
    </source>
</evidence>
<dbReference type="AlphaFoldDB" id="A0A2N6PLN3"/>
<dbReference type="InterPro" id="IPR042097">
    <property type="entry name" value="Aminopeptidase_N-like_N_sf"/>
</dbReference>
<name>A0A2N6PLN3_9MICO</name>
<dbReference type="InterPro" id="IPR014782">
    <property type="entry name" value="Peptidase_M1_dom"/>
</dbReference>
<keyword evidence="9" id="KW-0862">Zinc</keyword>
<evidence type="ECO:0000256" key="4">
    <source>
        <dbReference type="ARBA" id="ARBA00012564"/>
    </source>
</evidence>
<comment type="caution">
    <text evidence="15">The sequence shown here is derived from an EMBL/GenBank/DDBJ whole genome shotgun (WGS) entry which is preliminary data.</text>
</comment>
<organism evidence="15 16">
    <name type="scientific">Brevibacterium luteolum</name>
    <dbReference type="NCBI Taxonomy" id="199591"/>
    <lineage>
        <taxon>Bacteria</taxon>
        <taxon>Bacillati</taxon>
        <taxon>Actinomycetota</taxon>
        <taxon>Actinomycetes</taxon>
        <taxon>Micrococcales</taxon>
        <taxon>Brevibacteriaceae</taxon>
        <taxon>Brevibacterium</taxon>
    </lineage>
</organism>
<keyword evidence="7" id="KW-0479">Metal-binding</keyword>
<dbReference type="GO" id="GO:0008270">
    <property type="term" value="F:zinc ion binding"/>
    <property type="evidence" value="ECO:0007669"/>
    <property type="project" value="InterPro"/>
</dbReference>
<keyword evidence="16" id="KW-1185">Reference proteome</keyword>
<evidence type="ECO:0000256" key="12">
    <source>
        <dbReference type="ARBA" id="ARBA00031533"/>
    </source>
</evidence>
<protein>
    <recommendedName>
        <fullName evidence="5">Aminopeptidase N</fullName>
        <ecNumber evidence="4">3.4.11.2</ecNumber>
    </recommendedName>
    <alternativeName>
        <fullName evidence="11">Alanine aminopeptidase</fullName>
    </alternativeName>
    <alternativeName>
        <fullName evidence="12">Lysyl aminopeptidase</fullName>
    </alternativeName>
</protein>
<dbReference type="InterPro" id="IPR045357">
    <property type="entry name" value="Aminopeptidase_N-like_N"/>
</dbReference>
<dbReference type="Pfam" id="PF01433">
    <property type="entry name" value="Peptidase_M1"/>
    <property type="match status" value="1"/>
</dbReference>
<evidence type="ECO:0000256" key="2">
    <source>
        <dbReference type="ARBA" id="ARBA00001947"/>
    </source>
</evidence>
<dbReference type="SUPFAM" id="SSF63737">
    <property type="entry name" value="Leukotriene A4 hydrolase N-terminal domain"/>
    <property type="match status" value="1"/>
</dbReference>
<keyword evidence="10" id="KW-0482">Metalloprotease</keyword>
<evidence type="ECO:0000313" key="15">
    <source>
        <dbReference type="EMBL" id="PMB99585.1"/>
    </source>
</evidence>
<dbReference type="CDD" id="cd09603">
    <property type="entry name" value="M1_APN_like"/>
    <property type="match status" value="1"/>
</dbReference>
<evidence type="ECO:0000256" key="10">
    <source>
        <dbReference type="ARBA" id="ARBA00023049"/>
    </source>
</evidence>
<keyword evidence="6" id="KW-0645">Protease</keyword>
<evidence type="ECO:0000256" key="1">
    <source>
        <dbReference type="ARBA" id="ARBA00000098"/>
    </source>
</evidence>
<evidence type="ECO:0000256" key="7">
    <source>
        <dbReference type="ARBA" id="ARBA00022723"/>
    </source>
</evidence>
<evidence type="ECO:0000256" key="8">
    <source>
        <dbReference type="ARBA" id="ARBA00022801"/>
    </source>
</evidence>
<evidence type="ECO:0000313" key="16">
    <source>
        <dbReference type="Proteomes" id="UP000235703"/>
    </source>
</evidence>
<dbReference type="EMBL" id="PNFZ01000001">
    <property type="protein sequence ID" value="PMB99585.1"/>
    <property type="molecule type" value="Genomic_DNA"/>
</dbReference>
<comment type="similarity">
    <text evidence="3">Belongs to the peptidase M1 family.</text>
</comment>
<dbReference type="GO" id="GO:0008237">
    <property type="term" value="F:metallopeptidase activity"/>
    <property type="evidence" value="ECO:0007669"/>
    <property type="project" value="UniProtKB-KW"/>
</dbReference>
<evidence type="ECO:0000256" key="9">
    <source>
        <dbReference type="ARBA" id="ARBA00022833"/>
    </source>
</evidence>
<feature type="domain" description="Aminopeptidase N-like N-terminal" evidence="14">
    <location>
        <begin position="5"/>
        <end position="175"/>
    </location>
</feature>
<sequence>MLRVEHYDLTLDYRIAPNRLAGHARLRVRLLEDSSAFELDLAGLQVSKAIVDGTRARWRQRGRKLIVQPRRAYQRGSLATVEISYAGNPQPAMGMWGDVGWEELTDGVLVAGQPNGAATWFPCNDHPSNKADFRISVLVESPYTVISNGRLVSTSRKAGRTRWVWESQAPLAPYLATVQIGQYETTELAPAQRPGPVPMSIACSRGLRERTQRALGKQHDMMRIFSDWFGPYPFEHYGVVITDDVLEIPLESQPLSILGPNHLAATWEAERLVAHEMAHQWFGNSLTLTHWSDIWLNEGFACYSEWLWAQAAGRGRTDELARIHWDLLERQRQDLVLADPGPADMFDDRIYKRGALTLHALRLHIGDEWFRRLLRGWTQRYRHGYVTTADFLALAAEVTGSSVAPIVDPWLYEEKLPQLPS</sequence>
<dbReference type="InterPro" id="IPR027268">
    <property type="entry name" value="Peptidase_M4/M1_CTD_sf"/>
</dbReference>
<dbReference type="InterPro" id="IPR001930">
    <property type="entry name" value="Peptidase_M1"/>
</dbReference>
<dbReference type="EC" id="3.4.11.2" evidence="4"/>
<accession>A0A2N6PLN3</accession>
<gene>
    <name evidence="15" type="ORF">CJ198_03005</name>
</gene>